<protein>
    <submittedName>
        <fullName evidence="1">Uncharacterized protein</fullName>
    </submittedName>
</protein>
<dbReference type="SUPFAM" id="SSF52058">
    <property type="entry name" value="L domain-like"/>
    <property type="match status" value="1"/>
</dbReference>
<keyword evidence="2" id="KW-1185">Reference proteome</keyword>
<name>A0A8K0HP30_9ROSA</name>
<proteinExistence type="predicted"/>
<comment type="caution">
    <text evidence="1">The sequence shown here is derived from an EMBL/GenBank/DDBJ whole genome shotgun (WGS) entry which is preliminary data.</text>
</comment>
<dbReference type="Gene3D" id="3.80.10.10">
    <property type="entry name" value="Ribonuclease Inhibitor"/>
    <property type="match status" value="1"/>
</dbReference>
<evidence type="ECO:0000313" key="2">
    <source>
        <dbReference type="Proteomes" id="UP000796880"/>
    </source>
</evidence>
<dbReference type="EMBL" id="VOIH02000001">
    <property type="protein sequence ID" value="KAF3455754.1"/>
    <property type="molecule type" value="Genomic_DNA"/>
</dbReference>
<sequence length="351" mass="40277">MIILLMTIIMMKKSIEYQSYRNTSSTTSWNSFLQKPRTLPGSACCPRNYFHAMDFNFFPKDATSLIINRSTESVLKCVQYWVNQRRLNNNTYPLKRLTFYAPVHGGWEPEMDGNTIVVDLINFAIHNQVKELSLLAMYDTIPSNSWVKLSCLPEPVFSAQSITIVRLHGFKLVETSSDHHQHVTFDFPSIEVFNLQNCYGITSIMLGGAKQLKEVELWFCFGLDKVHIDGSTTLELLSYGGEHYCEIDIASSCKRVKVFQLSDTDINDDKWVKSSFFGIVEQLWFNSCSLPVKTRSYLENLKALKLVASNCKIEFETPYLECFTYHNRPLKWAQIPLVISSNGFEAKLDCT</sequence>
<gene>
    <name evidence="1" type="ORF">FNV43_RR00396</name>
</gene>
<evidence type="ECO:0000313" key="1">
    <source>
        <dbReference type="EMBL" id="KAF3455754.1"/>
    </source>
</evidence>
<organism evidence="1 2">
    <name type="scientific">Rhamnella rubrinervis</name>
    <dbReference type="NCBI Taxonomy" id="2594499"/>
    <lineage>
        <taxon>Eukaryota</taxon>
        <taxon>Viridiplantae</taxon>
        <taxon>Streptophyta</taxon>
        <taxon>Embryophyta</taxon>
        <taxon>Tracheophyta</taxon>
        <taxon>Spermatophyta</taxon>
        <taxon>Magnoliopsida</taxon>
        <taxon>eudicotyledons</taxon>
        <taxon>Gunneridae</taxon>
        <taxon>Pentapetalae</taxon>
        <taxon>rosids</taxon>
        <taxon>fabids</taxon>
        <taxon>Rosales</taxon>
        <taxon>Rhamnaceae</taxon>
        <taxon>rhamnoid group</taxon>
        <taxon>Rhamneae</taxon>
        <taxon>Rhamnella</taxon>
    </lineage>
</organism>
<dbReference type="AlphaFoldDB" id="A0A8K0HP30"/>
<accession>A0A8K0HP30</accession>
<reference evidence="1" key="1">
    <citation type="submission" date="2020-03" db="EMBL/GenBank/DDBJ databases">
        <title>A high-quality chromosome-level genome assembly of a woody plant with both climbing and erect habits, Rhamnella rubrinervis.</title>
        <authorList>
            <person name="Lu Z."/>
            <person name="Yang Y."/>
            <person name="Zhu X."/>
            <person name="Sun Y."/>
        </authorList>
    </citation>
    <scope>NUCLEOTIDE SEQUENCE</scope>
    <source>
        <strain evidence="1">BYM</strain>
        <tissue evidence="1">Leaf</tissue>
    </source>
</reference>
<dbReference type="InterPro" id="IPR032675">
    <property type="entry name" value="LRR_dom_sf"/>
</dbReference>
<dbReference type="Proteomes" id="UP000796880">
    <property type="component" value="Unassembled WGS sequence"/>
</dbReference>
<dbReference type="OrthoDB" id="1194581at2759"/>